<evidence type="ECO:0000313" key="4">
    <source>
        <dbReference type="EMBL" id="KAB7881955.1"/>
    </source>
</evidence>
<name>A0A6L4WMT7_9BACT</name>
<reference evidence="6 7" key="1">
    <citation type="submission" date="2019-10" db="EMBL/GenBank/DDBJ databases">
        <title>Poseidonibacter ostreae sp. nov., isolated from the gut of the Ostrea denselamellosa.</title>
        <authorList>
            <person name="Choi A."/>
        </authorList>
    </citation>
    <scope>NUCLEOTIDE SEQUENCE [LARGE SCALE GENOMIC DNA]</scope>
    <source>
        <strain evidence="4 7">SJOD-M-33</strain>
        <strain evidence="5 6">SJOD-M-5</strain>
    </source>
</reference>
<dbReference type="PROSITE" id="PS51755">
    <property type="entry name" value="OMPR_PHOB"/>
    <property type="match status" value="1"/>
</dbReference>
<dbReference type="Pfam" id="PF00486">
    <property type="entry name" value="Trans_reg_C"/>
    <property type="match status" value="1"/>
</dbReference>
<keyword evidence="6" id="KW-1185">Reference proteome</keyword>
<dbReference type="RefSeq" id="WP_193311187.1">
    <property type="nucleotide sequence ID" value="NZ_WFKJ01000110.1"/>
</dbReference>
<comment type="caution">
    <text evidence="4">The sequence shown here is derived from an EMBL/GenBank/DDBJ whole genome shotgun (WGS) entry which is preliminary data.</text>
</comment>
<proteinExistence type="predicted"/>
<dbReference type="InterPro" id="IPR036388">
    <property type="entry name" value="WH-like_DNA-bd_sf"/>
</dbReference>
<dbReference type="Proteomes" id="UP000461010">
    <property type="component" value="Unassembled WGS sequence"/>
</dbReference>
<dbReference type="GO" id="GO:0006355">
    <property type="term" value="P:regulation of DNA-templated transcription"/>
    <property type="evidence" value="ECO:0007669"/>
    <property type="project" value="InterPro"/>
</dbReference>
<feature type="DNA-binding region" description="OmpR/PhoB-type" evidence="2">
    <location>
        <begin position="1"/>
        <end position="80"/>
    </location>
</feature>
<feature type="domain" description="OmpR/PhoB-type" evidence="3">
    <location>
        <begin position="1"/>
        <end position="80"/>
    </location>
</feature>
<dbReference type="Gene3D" id="1.10.10.10">
    <property type="entry name" value="Winged helix-like DNA-binding domain superfamily/Winged helix DNA-binding domain"/>
    <property type="match status" value="1"/>
</dbReference>
<dbReference type="InterPro" id="IPR001867">
    <property type="entry name" value="OmpR/PhoB-type_DNA-bd"/>
</dbReference>
<gene>
    <name evidence="5" type="ORF">GBG18_14990</name>
    <name evidence="4" type="ORF">GBG19_16470</name>
</gene>
<evidence type="ECO:0000313" key="6">
    <source>
        <dbReference type="Proteomes" id="UP000461010"/>
    </source>
</evidence>
<evidence type="ECO:0000313" key="7">
    <source>
        <dbReference type="Proteomes" id="UP000472839"/>
    </source>
</evidence>
<dbReference type="SMART" id="SM00862">
    <property type="entry name" value="Trans_reg_C"/>
    <property type="match status" value="1"/>
</dbReference>
<keyword evidence="1 2" id="KW-0238">DNA-binding</keyword>
<evidence type="ECO:0000256" key="2">
    <source>
        <dbReference type="PROSITE-ProRule" id="PRU01091"/>
    </source>
</evidence>
<organism evidence="4 7">
    <name type="scientific">Poseidonibacter ostreae</name>
    <dbReference type="NCBI Taxonomy" id="2654171"/>
    <lineage>
        <taxon>Bacteria</taxon>
        <taxon>Pseudomonadati</taxon>
        <taxon>Campylobacterota</taxon>
        <taxon>Epsilonproteobacteria</taxon>
        <taxon>Campylobacterales</taxon>
        <taxon>Arcobacteraceae</taxon>
        <taxon>Poseidonibacter</taxon>
    </lineage>
</organism>
<dbReference type="GO" id="GO:0000160">
    <property type="term" value="P:phosphorelay signal transduction system"/>
    <property type="evidence" value="ECO:0007669"/>
    <property type="project" value="InterPro"/>
</dbReference>
<evidence type="ECO:0000259" key="3">
    <source>
        <dbReference type="PROSITE" id="PS51755"/>
    </source>
</evidence>
<dbReference type="GO" id="GO:0003677">
    <property type="term" value="F:DNA binding"/>
    <property type="evidence" value="ECO:0007669"/>
    <property type="project" value="UniProtKB-UniRule"/>
</dbReference>
<dbReference type="AlphaFoldDB" id="A0A6L4WMT7"/>
<accession>A0A6L4WMT7</accession>
<sequence>GKFFNQDNDEIKFTRIEKELLLTLIENYGDIVPVEKLSLRAWKREDVSIFAFRNMIKNIRKKTYYTLIKNHSNLGYSINI</sequence>
<dbReference type="Proteomes" id="UP000472839">
    <property type="component" value="Unassembled WGS sequence"/>
</dbReference>
<dbReference type="InterPro" id="IPR016032">
    <property type="entry name" value="Sig_transdc_resp-reg_C-effctor"/>
</dbReference>
<dbReference type="EMBL" id="WFKJ01000110">
    <property type="protein sequence ID" value="KAB7885350.1"/>
    <property type="molecule type" value="Genomic_DNA"/>
</dbReference>
<evidence type="ECO:0000256" key="1">
    <source>
        <dbReference type="ARBA" id="ARBA00023125"/>
    </source>
</evidence>
<dbReference type="EMBL" id="WFKK01000131">
    <property type="protein sequence ID" value="KAB7881955.1"/>
    <property type="molecule type" value="Genomic_DNA"/>
</dbReference>
<feature type="non-terminal residue" evidence="4">
    <location>
        <position position="1"/>
    </location>
</feature>
<protein>
    <submittedName>
        <fullName evidence="4">DNA-binding response regulator</fullName>
    </submittedName>
</protein>
<dbReference type="SUPFAM" id="SSF46894">
    <property type="entry name" value="C-terminal effector domain of the bipartite response regulators"/>
    <property type="match status" value="1"/>
</dbReference>
<evidence type="ECO:0000313" key="5">
    <source>
        <dbReference type="EMBL" id="KAB7885350.1"/>
    </source>
</evidence>